<keyword evidence="20" id="KW-1185">Reference proteome</keyword>
<dbReference type="GO" id="GO:0019904">
    <property type="term" value="F:protein domain specific binding"/>
    <property type="evidence" value="ECO:0007669"/>
    <property type="project" value="UniProtKB-UniRule"/>
</dbReference>
<keyword evidence="6 18" id="KW-0479">Metal-binding</keyword>
<keyword evidence="17 18" id="KW-1078">G1/S host cell cycle checkpoint dysregulation by virus</keyword>
<keyword evidence="10 18" id="KW-0805">Transcription regulation</keyword>
<evidence type="ECO:0000256" key="12">
    <source>
        <dbReference type="ARBA" id="ARBA00023159"/>
    </source>
</evidence>
<comment type="PTM">
    <text evidence="18">Highly phosphorylated.</text>
</comment>
<keyword evidence="3 18" id="KW-1048">Host nucleus</keyword>
<protein>
    <recommendedName>
        <fullName evidence="18">Protein E7</fullName>
    </recommendedName>
</protein>
<comment type="caution">
    <text evidence="18">Lacks conserved residue(s) required for the propagation of feature annotation.</text>
</comment>
<keyword evidence="12 18" id="KW-0010">Activator</keyword>
<dbReference type="InterPro" id="IPR000148">
    <property type="entry name" value="Papilloma_E7"/>
</dbReference>
<dbReference type="GO" id="GO:0030430">
    <property type="term" value="C:host cell cytoplasm"/>
    <property type="evidence" value="ECO:0007669"/>
    <property type="project" value="UniProtKB-SubCell"/>
</dbReference>
<keyword evidence="14 18" id="KW-1035">Host cytoplasm</keyword>
<keyword evidence="8 18" id="KW-1114">Inhibition of host interferon signaling pathway by virus</keyword>
<comment type="function">
    <text evidence="18">Plays a role in viral genome replication by driving entry of quiescent cells into the cell cycle. Stimulation of progression from G1 to S phase allows the virus to efficiently use the cellular DNA replicating machinery to achieve viral genome replication. E7 protein has both transforming and trans-activating activities. Induces the disassembly of the E2F1 transcription factor from RB1, with subsequent transcriptional activation of E2F1-regulated S-phase genes. Interferes with host histone deacetylation mediated by HDAC1 and HDAC2, leading to transcription activation. Plays also a role in the inhibition of both antiviral and antiproliferative functions of host interferon alpha. Interaction with host TMEM173/STING impairs the ability of TMEM173/STING to sense cytosolic DNA and promote the production of type I interferon (IFN-alpha and IFN-beta).</text>
</comment>
<dbReference type="Proteomes" id="UP000147477">
    <property type="component" value="Segment"/>
</dbReference>
<evidence type="ECO:0000256" key="8">
    <source>
        <dbReference type="ARBA" id="ARBA00022830"/>
    </source>
</evidence>
<dbReference type="GO" id="GO:0039645">
    <property type="term" value="P:symbiont-mediated perturbation of host cell cycle G1/S transition checkpoint"/>
    <property type="evidence" value="ECO:0007669"/>
    <property type="project" value="UniProtKB-UniRule"/>
</dbReference>
<keyword evidence="5 18" id="KW-1090">Inhibition of host innate immune response by virus</keyword>
<accession>U6ELS6</accession>
<keyword evidence="11 18" id="KW-0238">DNA-binding</keyword>
<keyword evidence="7 18" id="KW-0863">Zinc-finger</keyword>
<comment type="domain">
    <text evidence="18">The E7 terminal domain is an intrinsically disordered domain, whose flexibility and conformational transitions confer target adaptability to the oncoprotein. It allows adaptation to a variety of protein targets and exposes the PEST degradation sequence that regulates its turnover in the cell.</text>
</comment>
<dbReference type="GO" id="GO:0003700">
    <property type="term" value="F:DNA-binding transcription factor activity"/>
    <property type="evidence" value="ECO:0007669"/>
    <property type="project" value="UniProtKB-UniRule"/>
</dbReference>
<dbReference type="Gene3D" id="3.30.160.330">
    <property type="match status" value="1"/>
</dbReference>
<keyword evidence="13 18" id="KW-0804">Transcription</keyword>
<reference evidence="19 20" key="1">
    <citation type="submission" date="2013-09" db="EMBL/GenBank/DDBJ databases">
        <authorList>
            <person name="Kocjan B.J."/>
        </authorList>
    </citation>
    <scope>NUCLEOTIDE SEQUENCE [LARGE SCALE GENOMIC DNA]</scope>
    <source>
        <strain evidence="19">APV10</strain>
    </source>
</reference>
<gene>
    <name evidence="18 19" type="primary">E7</name>
</gene>
<evidence type="ECO:0000256" key="2">
    <source>
        <dbReference type="ARBA" id="ARBA00022518"/>
    </source>
</evidence>
<reference evidence="19 20" key="2">
    <citation type="submission" date="2013-10" db="EMBL/GenBank/DDBJ databases">
        <title>Genomic characterization of papillomaviruses infecting hamsters.</title>
        <authorList>
            <person name="Hosnjak L."/>
            <person name="Raznik J."/>
            <person name="Poljak M."/>
        </authorList>
    </citation>
    <scope>NUCLEOTIDE SEQUENCE [LARGE SCALE GENOMIC DNA]</scope>
    <source>
        <strain evidence="19">APV10</strain>
    </source>
</reference>
<dbReference type="GO" id="GO:0006351">
    <property type="term" value="P:DNA-templated transcription"/>
    <property type="evidence" value="ECO:0007669"/>
    <property type="project" value="UniProtKB-UniRule"/>
</dbReference>
<evidence type="ECO:0000313" key="20">
    <source>
        <dbReference type="Proteomes" id="UP000147477"/>
    </source>
</evidence>
<name>U6ELS6_9PAPI</name>
<evidence type="ECO:0000256" key="13">
    <source>
        <dbReference type="ARBA" id="ARBA00023163"/>
    </source>
</evidence>
<keyword evidence="9 18" id="KW-0862">Zinc</keyword>
<evidence type="ECO:0000256" key="11">
    <source>
        <dbReference type="ARBA" id="ARBA00023125"/>
    </source>
</evidence>
<evidence type="ECO:0000256" key="4">
    <source>
        <dbReference type="ARBA" id="ARBA00022581"/>
    </source>
</evidence>
<evidence type="ECO:0000256" key="17">
    <source>
        <dbReference type="ARBA" id="ARBA00023309"/>
    </source>
</evidence>
<evidence type="ECO:0000256" key="14">
    <source>
        <dbReference type="ARBA" id="ARBA00023200"/>
    </source>
</evidence>
<evidence type="ECO:0000256" key="15">
    <source>
        <dbReference type="ARBA" id="ARBA00023258"/>
    </source>
</evidence>
<dbReference type="GO" id="GO:0052170">
    <property type="term" value="P:symbiont-mediated suppression of host innate immune response"/>
    <property type="evidence" value="ECO:0007669"/>
    <property type="project" value="UniProtKB-KW"/>
</dbReference>
<dbReference type="EMBL" id="HG530538">
    <property type="protein sequence ID" value="CDI44926.1"/>
    <property type="molecule type" value="Genomic_DNA"/>
</dbReference>
<dbReference type="KEGG" id="vg:17427064"/>
<dbReference type="GO" id="GO:0008270">
    <property type="term" value="F:zinc ion binding"/>
    <property type="evidence" value="ECO:0007669"/>
    <property type="project" value="UniProtKB-KW"/>
</dbReference>
<comment type="similarity">
    <text evidence="18">Belongs to the papillomaviridae E7 protein family.</text>
</comment>
<dbReference type="RefSeq" id="YP_008720072.1">
    <property type="nucleotide sequence ID" value="NC_022647.1"/>
</dbReference>
<keyword evidence="1 18" id="KW-1121">Modulation of host cell cycle by virus</keyword>
<evidence type="ECO:0000256" key="18">
    <source>
        <dbReference type="HAMAP-Rule" id="MF_04004"/>
    </source>
</evidence>
<dbReference type="SUPFAM" id="SSF161234">
    <property type="entry name" value="E7 C-terminal domain-like"/>
    <property type="match status" value="1"/>
</dbReference>
<keyword evidence="4 18" id="KW-0945">Host-virus interaction</keyword>
<evidence type="ECO:0000256" key="3">
    <source>
        <dbReference type="ARBA" id="ARBA00022562"/>
    </source>
</evidence>
<sequence>MRGPENPRLISVEEARKCMETGVELALRPLTPPPPLVRCPEPAVAVRVPTVALGVPVPPAQRFACVPACVPASCLCEPDFGQSSLSPDTPGKEESVCVSLDPYKIKTDCPSCDRILRFVVAATPSTFRVLKNLLLEDLHFVCPTCVKVHVNDGR</sequence>
<dbReference type="OrthoDB" id="28268at10239"/>
<evidence type="ECO:0000256" key="7">
    <source>
        <dbReference type="ARBA" id="ARBA00022771"/>
    </source>
</evidence>
<dbReference type="GeneID" id="17427064"/>
<evidence type="ECO:0000256" key="5">
    <source>
        <dbReference type="ARBA" id="ARBA00022632"/>
    </source>
</evidence>
<comment type="subcellular location">
    <subcellularLocation>
        <location evidence="18">Host cytoplasm</location>
    </subcellularLocation>
    <subcellularLocation>
        <location evidence="18">Host nucleus</location>
    </subcellularLocation>
    <text evidence="18">Predominantly found in the host nucleus.</text>
</comment>
<feature type="short sequence motif" description="Nuclear export signal" evidence="18">
    <location>
        <begin position="127"/>
        <end position="135"/>
    </location>
</feature>
<evidence type="ECO:0000256" key="6">
    <source>
        <dbReference type="ARBA" id="ARBA00022723"/>
    </source>
</evidence>
<keyword evidence="16 18" id="KW-0899">Viral immunoevasion</keyword>
<dbReference type="GO" id="GO:0039502">
    <property type="term" value="P:symbiont-mediated suppression of host type I interferon-mediated signaling pathway"/>
    <property type="evidence" value="ECO:0007669"/>
    <property type="project" value="UniProtKB-UniRule"/>
</dbReference>
<evidence type="ECO:0000256" key="10">
    <source>
        <dbReference type="ARBA" id="ARBA00023015"/>
    </source>
</evidence>
<keyword evidence="15" id="KW-0922">Interferon antiviral system evasion</keyword>
<evidence type="ECO:0000256" key="16">
    <source>
        <dbReference type="ARBA" id="ARBA00023280"/>
    </source>
</evidence>
<evidence type="ECO:0000256" key="1">
    <source>
        <dbReference type="ARBA" id="ARBA00022504"/>
    </source>
</evidence>
<proteinExistence type="inferred from homology"/>
<dbReference type="GO" id="GO:0003677">
    <property type="term" value="F:DNA binding"/>
    <property type="evidence" value="ECO:0007669"/>
    <property type="project" value="UniProtKB-UniRule"/>
</dbReference>
<dbReference type="GO" id="GO:0042025">
    <property type="term" value="C:host cell nucleus"/>
    <property type="evidence" value="ECO:0007669"/>
    <property type="project" value="UniProtKB-SubCell"/>
</dbReference>
<dbReference type="HAMAP" id="MF_04004">
    <property type="entry name" value="PPV_E7"/>
    <property type="match status" value="1"/>
</dbReference>
<organism evidence="19 20">
    <name type="scientific">Mesocricetus auratus papillomavirus 1</name>
    <dbReference type="NCBI Taxonomy" id="1408129"/>
    <lineage>
        <taxon>Viruses</taxon>
        <taxon>Monodnaviria</taxon>
        <taxon>Shotokuvirae</taxon>
        <taxon>Cossaviricota</taxon>
        <taxon>Papovaviricetes</taxon>
        <taxon>Zurhausenvirales</taxon>
        <taxon>Papillomaviridae</taxon>
        <taxon>Firstpapillomavirinae</taxon>
        <taxon>Pipapillomavirus</taxon>
        <taxon>Pipapillomavirus 1</taxon>
    </lineage>
</organism>
<keyword evidence="2 18" id="KW-0244">Early protein</keyword>
<comment type="subunit">
    <text evidence="18">Homodimer. Homooligomer. Interacts with host RB1; this interaction induces dissociation of RB1-E2F1 complex thereby disrupting RB1 activity. Interacts with host EP300; this interaction represses EP300 transcriptional activity. Interacts with protein E2; this interaction inhibits E7 oncogenic activity. Interacts with host TMEM173/STING; this interaction impairs the ability of TMEM173/STING to sense cytosolic DNA and promote the production of type I interferon (IFN-alpha and IFN-beta).</text>
</comment>
<evidence type="ECO:0000313" key="19">
    <source>
        <dbReference type="EMBL" id="CDI44926.1"/>
    </source>
</evidence>
<feature type="zinc finger region" evidence="18">
    <location>
        <begin position="109"/>
        <end position="145"/>
    </location>
</feature>
<dbReference type="Pfam" id="PF00527">
    <property type="entry name" value="E7"/>
    <property type="match status" value="1"/>
</dbReference>
<evidence type="ECO:0000256" key="9">
    <source>
        <dbReference type="ARBA" id="ARBA00022833"/>
    </source>
</evidence>